<evidence type="ECO:0000313" key="10">
    <source>
        <dbReference type="Proteomes" id="UP000625316"/>
    </source>
</evidence>
<dbReference type="GO" id="GO:0008233">
    <property type="term" value="F:peptidase activity"/>
    <property type="evidence" value="ECO:0007669"/>
    <property type="project" value="UniProtKB-KW"/>
</dbReference>
<keyword evidence="4 8" id="KW-0378">Hydrolase</keyword>
<name>A0A928Z0L1_9CYAN</name>
<keyword evidence="3" id="KW-0227">DNA damage</keyword>
<evidence type="ECO:0000256" key="4">
    <source>
        <dbReference type="ARBA" id="ARBA00022801"/>
    </source>
</evidence>
<keyword evidence="6" id="KW-0238">DNA-binding</keyword>
<dbReference type="InterPro" id="IPR003738">
    <property type="entry name" value="SRAP"/>
</dbReference>
<organism evidence="9 10">
    <name type="scientific">Romeriopsis navalis LEGE 11480</name>
    <dbReference type="NCBI Taxonomy" id="2777977"/>
    <lineage>
        <taxon>Bacteria</taxon>
        <taxon>Bacillati</taxon>
        <taxon>Cyanobacteriota</taxon>
        <taxon>Cyanophyceae</taxon>
        <taxon>Leptolyngbyales</taxon>
        <taxon>Leptolyngbyaceae</taxon>
        <taxon>Romeriopsis</taxon>
        <taxon>Romeriopsis navalis</taxon>
    </lineage>
</organism>
<dbReference type="Proteomes" id="UP000625316">
    <property type="component" value="Unassembled WGS sequence"/>
</dbReference>
<evidence type="ECO:0000313" key="9">
    <source>
        <dbReference type="EMBL" id="MBE9028381.1"/>
    </source>
</evidence>
<dbReference type="GO" id="GO:0003697">
    <property type="term" value="F:single-stranded DNA binding"/>
    <property type="evidence" value="ECO:0007669"/>
    <property type="project" value="InterPro"/>
</dbReference>
<dbReference type="EC" id="3.4.-.-" evidence="8"/>
<dbReference type="Pfam" id="PF02586">
    <property type="entry name" value="SRAP"/>
    <property type="match status" value="1"/>
</dbReference>
<dbReference type="GO" id="GO:0016829">
    <property type="term" value="F:lyase activity"/>
    <property type="evidence" value="ECO:0007669"/>
    <property type="project" value="UniProtKB-KW"/>
</dbReference>
<dbReference type="Gene3D" id="3.90.1680.10">
    <property type="entry name" value="SOS response associated peptidase-like"/>
    <property type="match status" value="1"/>
</dbReference>
<dbReference type="AlphaFoldDB" id="A0A928Z0L1"/>
<accession>A0A928Z0L1</accession>
<sequence>MCGRFTQTHTAEAIAQVFGLKHVRPVPVSYNIAPSQPVPIILDDRDTGVRDMQPMSWGLIPRWAKDPASVRPMINARAETLMEKPSFRQAYRYRRCVIPADGFYEWQGRGKAKQPYYFQVLDQPMGQPGLFALAGLWEQWHGANGEIIQSCAIVTTAPNALVQPIHDRMPVIIPFADCDRWLDPQESNPLDLFQSLPVELMHAYPVSPLVNRPSYDSAECIQPLRDGIAYP</sequence>
<comment type="caution">
    <text evidence="9">The sequence shown here is derived from an EMBL/GenBank/DDBJ whole genome shotgun (WGS) entry which is preliminary data.</text>
</comment>
<reference evidence="9" key="1">
    <citation type="submission" date="2020-10" db="EMBL/GenBank/DDBJ databases">
        <authorList>
            <person name="Castelo-Branco R."/>
            <person name="Eusebio N."/>
            <person name="Adriana R."/>
            <person name="Vieira A."/>
            <person name="Brugerolle De Fraissinette N."/>
            <person name="Rezende De Castro R."/>
            <person name="Schneider M.P."/>
            <person name="Vasconcelos V."/>
            <person name="Leao P.N."/>
        </authorList>
    </citation>
    <scope>NUCLEOTIDE SEQUENCE</scope>
    <source>
        <strain evidence="9">LEGE 11480</strain>
    </source>
</reference>
<keyword evidence="10" id="KW-1185">Reference proteome</keyword>
<dbReference type="GO" id="GO:0106300">
    <property type="term" value="P:protein-DNA covalent cross-linking repair"/>
    <property type="evidence" value="ECO:0007669"/>
    <property type="project" value="InterPro"/>
</dbReference>
<comment type="similarity">
    <text evidence="1 8">Belongs to the SOS response-associated peptidase family.</text>
</comment>
<dbReference type="RefSeq" id="WP_264323203.1">
    <property type="nucleotide sequence ID" value="NZ_JADEXQ010000003.1"/>
</dbReference>
<protein>
    <recommendedName>
        <fullName evidence="8">Abasic site processing protein</fullName>
        <ecNumber evidence="8">3.4.-.-</ecNumber>
    </recommendedName>
</protein>
<proteinExistence type="inferred from homology"/>
<dbReference type="PANTHER" id="PTHR13604">
    <property type="entry name" value="DC12-RELATED"/>
    <property type="match status" value="1"/>
</dbReference>
<keyword evidence="5" id="KW-0190">Covalent protein-DNA linkage</keyword>
<evidence type="ECO:0000256" key="7">
    <source>
        <dbReference type="ARBA" id="ARBA00023239"/>
    </source>
</evidence>
<dbReference type="PANTHER" id="PTHR13604:SF0">
    <property type="entry name" value="ABASIC SITE PROCESSING PROTEIN HMCES"/>
    <property type="match status" value="1"/>
</dbReference>
<evidence type="ECO:0000256" key="5">
    <source>
        <dbReference type="ARBA" id="ARBA00023124"/>
    </source>
</evidence>
<evidence type="ECO:0000256" key="2">
    <source>
        <dbReference type="ARBA" id="ARBA00022670"/>
    </source>
</evidence>
<gene>
    <name evidence="9" type="ORF">IQ266_01260</name>
</gene>
<evidence type="ECO:0000256" key="8">
    <source>
        <dbReference type="RuleBase" id="RU364100"/>
    </source>
</evidence>
<dbReference type="SUPFAM" id="SSF143081">
    <property type="entry name" value="BB1717-like"/>
    <property type="match status" value="1"/>
</dbReference>
<evidence type="ECO:0000256" key="6">
    <source>
        <dbReference type="ARBA" id="ARBA00023125"/>
    </source>
</evidence>
<dbReference type="InterPro" id="IPR036590">
    <property type="entry name" value="SRAP-like"/>
</dbReference>
<keyword evidence="7" id="KW-0456">Lyase</keyword>
<dbReference type="GO" id="GO:0006508">
    <property type="term" value="P:proteolysis"/>
    <property type="evidence" value="ECO:0007669"/>
    <property type="project" value="UniProtKB-KW"/>
</dbReference>
<evidence type="ECO:0000256" key="1">
    <source>
        <dbReference type="ARBA" id="ARBA00008136"/>
    </source>
</evidence>
<evidence type="ECO:0000256" key="3">
    <source>
        <dbReference type="ARBA" id="ARBA00022763"/>
    </source>
</evidence>
<keyword evidence="2 8" id="KW-0645">Protease</keyword>
<dbReference type="EMBL" id="JADEXQ010000003">
    <property type="protein sequence ID" value="MBE9028381.1"/>
    <property type="molecule type" value="Genomic_DNA"/>
</dbReference>